<keyword evidence="7" id="KW-0520">NAD</keyword>
<keyword evidence="5" id="KW-0274">FAD</keyword>
<reference evidence="10 11" key="1">
    <citation type="submission" date="2024-02" db="EMBL/GenBank/DDBJ databases">
        <authorList>
            <person name="Chen Y."/>
            <person name="Shah S."/>
            <person name="Dougan E. K."/>
            <person name="Thang M."/>
            <person name="Chan C."/>
        </authorList>
    </citation>
    <scope>NUCLEOTIDE SEQUENCE [LARGE SCALE GENOMIC DNA]</scope>
</reference>
<name>A0ABP0P238_9DINO</name>
<organism evidence="10 11">
    <name type="scientific">Durusdinium trenchii</name>
    <dbReference type="NCBI Taxonomy" id="1381693"/>
    <lineage>
        <taxon>Eukaryota</taxon>
        <taxon>Sar</taxon>
        <taxon>Alveolata</taxon>
        <taxon>Dinophyceae</taxon>
        <taxon>Suessiales</taxon>
        <taxon>Symbiodiniaceae</taxon>
        <taxon>Durusdinium</taxon>
    </lineage>
</organism>
<comment type="caution">
    <text evidence="10">The sequence shown here is derived from an EMBL/GenBank/DDBJ whole genome shotgun (WGS) entry which is preliminary data.</text>
</comment>
<evidence type="ECO:0000313" key="11">
    <source>
        <dbReference type="Proteomes" id="UP001642464"/>
    </source>
</evidence>
<evidence type="ECO:0000256" key="5">
    <source>
        <dbReference type="ARBA" id="ARBA00022827"/>
    </source>
</evidence>
<dbReference type="InterPro" id="IPR050260">
    <property type="entry name" value="FAD-bd_OxRdtase"/>
</dbReference>
<feature type="domain" description="FAD/NAD(P)-binding" evidence="8">
    <location>
        <begin position="2"/>
        <end position="56"/>
    </location>
</feature>
<feature type="domain" description="Rubredoxin binding" evidence="9">
    <location>
        <begin position="86"/>
        <end position="151"/>
    </location>
</feature>
<dbReference type="PANTHER" id="PTHR43429:SF3">
    <property type="entry name" value="NITRITE REDUCTASE [NAD(P)H]"/>
    <property type="match status" value="1"/>
</dbReference>
<keyword evidence="4" id="KW-0285">Flavoprotein</keyword>
<protein>
    <submittedName>
        <fullName evidence="10">Rubredoxin-NAD(+) reductase (RdxR)</fullName>
    </submittedName>
</protein>
<evidence type="ECO:0000313" key="10">
    <source>
        <dbReference type="EMBL" id="CAK9069856.1"/>
    </source>
</evidence>
<dbReference type="InterPro" id="IPR036188">
    <property type="entry name" value="FAD/NAD-bd_sf"/>
</dbReference>
<evidence type="ECO:0000259" key="8">
    <source>
        <dbReference type="Pfam" id="PF07992"/>
    </source>
</evidence>
<evidence type="ECO:0000259" key="9">
    <source>
        <dbReference type="Pfam" id="PF18113"/>
    </source>
</evidence>
<evidence type="ECO:0000256" key="2">
    <source>
        <dbReference type="ARBA" id="ARBA00004496"/>
    </source>
</evidence>
<comment type="subcellular location">
    <subcellularLocation>
        <location evidence="2">Cytoplasm</location>
    </subcellularLocation>
</comment>
<dbReference type="Gene3D" id="3.30.1050.10">
    <property type="entry name" value="SCP2 sterol-binding domain"/>
    <property type="match status" value="1"/>
</dbReference>
<comment type="cofactor">
    <cofactor evidence="1">
        <name>FAD</name>
        <dbReference type="ChEBI" id="CHEBI:57692"/>
    </cofactor>
</comment>
<dbReference type="InterPro" id="IPR041364">
    <property type="entry name" value="Rbx-bd"/>
</dbReference>
<dbReference type="InterPro" id="IPR023753">
    <property type="entry name" value="FAD/NAD-binding_dom"/>
</dbReference>
<keyword evidence="11" id="KW-1185">Reference proteome</keyword>
<feature type="non-terminal residue" evidence="10">
    <location>
        <position position="273"/>
    </location>
</feature>
<keyword evidence="3" id="KW-0963">Cytoplasm</keyword>
<keyword evidence="6" id="KW-0560">Oxidoreductase</keyword>
<dbReference type="EMBL" id="CAXAMM010032523">
    <property type="protein sequence ID" value="CAK9069856.1"/>
    <property type="molecule type" value="Genomic_DNA"/>
</dbReference>
<sequence length="273" mass="30071">MSDGSKVEADIVLSAVGLRPRIQLAQDAGLKVNRGIVVDRHLQTSADDIYALGDCAEVEGYVLPYVLPLMSSARALAKTLAGEPTEVTFGVMPVTIKTPACPVVVCPPPHGAEGDWECDVDGRNVRALFKDETGAALGYALTGDAANMKFWLMLLVLGWRLRWLAWRNADFRQAIAGKDMVMQWRTQAGHPSRWFQFSNERVVARGGLHPKADVALNFQDAAYAAATLIEAGKNQMVFMQGMQEGKIKIEGNAGELMWFMTLMKYIMPKKKKK</sequence>
<evidence type="ECO:0000256" key="1">
    <source>
        <dbReference type="ARBA" id="ARBA00001974"/>
    </source>
</evidence>
<dbReference type="Pfam" id="PF07992">
    <property type="entry name" value="Pyr_redox_2"/>
    <property type="match status" value="1"/>
</dbReference>
<dbReference type="SUPFAM" id="SSF51905">
    <property type="entry name" value="FAD/NAD(P)-binding domain"/>
    <property type="match status" value="1"/>
</dbReference>
<accession>A0ABP0P238</accession>
<dbReference type="Pfam" id="PF18113">
    <property type="entry name" value="Rbx_binding"/>
    <property type="match status" value="1"/>
</dbReference>
<proteinExistence type="predicted"/>
<evidence type="ECO:0000256" key="3">
    <source>
        <dbReference type="ARBA" id="ARBA00022490"/>
    </source>
</evidence>
<evidence type="ECO:0000256" key="7">
    <source>
        <dbReference type="ARBA" id="ARBA00023027"/>
    </source>
</evidence>
<dbReference type="Proteomes" id="UP001642464">
    <property type="component" value="Unassembled WGS sequence"/>
</dbReference>
<dbReference type="PANTHER" id="PTHR43429">
    <property type="entry name" value="PYRIDINE NUCLEOTIDE-DISULFIDE OXIDOREDUCTASE DOMAIN-CONTAINING"/>
    <property type="match status" value="1"/>
</dbReference>
<evidence type="ECO:0000256" key="4">
    <source>
        <dbReference type="ARBA" id="ARBA00022630"/>
    </source>
</evidence>
<dbReference type="Gene3D" id="3.50.50.60">
    <property type="entry name" value="FAD/NAD(P)-binding domain"/>
    <property type="match status" value="1"/>
</dbReference>
<dbReference type="InterPro" id="IPR036527">
    <property type="entry name" value="SCP2_sterol-bd_dom_sf"/>
</dbReference>
<evidence type="ECO:0000256" key="6">
    <source>
        <dbReference type="ARBA" id="ARBA00023002"/>
    </source>
</evidence>
<gene>
    <name evidence="10" type="ORF">SCF082_LOCUS34885</name>
</gene>
<dbReference type="Gene3D" id="3.30.390.120">
    <property type="match status" value="1"/>
</dbReference>
<dbReference type="SUPFAM" id="SSF55718">
    <property type="entry name" value="SCP-like"/>
    <property type="match status" value="1"/>
</dbReference>
<dbReference type="PRINTS" id="PR00368">
    <property type="entry name" value="FADPNR"/>
</dbReference>